<dbReference type="Pfam" id="PF02870">
    <property type="entry name" value="Methyltransf_1N"/>
    <property type="match status" value="1"/>
</dbReference>
<evidence type="ECO:0000256" key="8">
    <source>
        <dbReference type="ARBA" id="ARBA00023204"/>
    </source>
</evidence>
<evidence type="ECO:0000256" key="6">
    <source>
        <dbReference type="ARBA" id="ARBA00022679"/>
    </source>
</evidence>
<dbReference type="GO" id="GO:0003908">
    <property type="term" value="F:methylated-DNA-[protein]-cysteine S-methyltransferase activity"/>
    <property type="evidence" value="ECO:0007669"/>
    <property type="project" value="UniProtKB-EC"/>
</dbReference>
<dbReference type="EMBL" id="CASHTH010003070">
    <property type="protein sequence ID" value="CAI8039903.1"/>
    <property type="molecule type" value="Genomic_DNA"/>
</dbReference>
<evidence type="ECO:0000256" key="10">
    <source>
        <dbReference type="ARBA" id="ARBA00031621"/>
    </source>
</evidence>
<accession>A0AA35T2R9</accession>
<evidence type="ECO:0000256" key="1">
    <source>
        <dbReference type="ARBA" id="ARBA00001286"/>
    </source>
</evidence>
<dbReference type="SUPFAM" id="SSF46767">
    <property type="entry name" value="Methylated DNA-protein cysteine methyltransferase, C-terminal domain"/>
    <property type="match status" value="1"/>
</dbReference>
<dbReference type="GO" id="GO:0006281">
    <property type="term" value="P:DNA repair"/>
    <property type="evidence" value="ECO:0007669"/>
    <property type="project" value="UniProtKB-KW"/>
</dbReference>
<dbReference type="InterPro" id="IPR008332">
    <property type="entry name" value="MethylG_MeTrfase_N"/>
</dbReference>
<dbReference type="GO" id="GO:0032259">
    <property type="term" value="P:methylation"/>
    <property type="evidence" value="ECO:0007669"/>
    <property type="project" value="UniProtKB-KW"/>
</dbReference>
<dbReference type="InterPro" id="IPR036217">
    <property type="entry name" value="MethylDNA_cys_MeTrfase_DNAb"/>
</dbReference>
<evidence type="ECO:0000256" key="4">
    <source>
        <dbReference type="ARBA" id="ARBA00015377"/>
    </source>
</evidence>
<proteinExistence type="inferred from homology"/>
<dbReference type="EC" id="2.1.1.63" evidence="3"/>
<evidence type="ECO:0000313" key="14">
    <source>
        <dbReference type="EMBL" id="CAI8039903.1"/>
    </source>
</evidence>
<dbReference type="PANTHER" id="PTHR10815">
    <property type="entry name" value="METHYLATED-DNA--PROTEIN-CYSTEINE METHYLTRANSFERASE"/>
    <property type="match status" value="1"/>
</dbReference>
<keyword evidence="15" id="KW-1185">Reference proteome</keyword>
<dbReference type="Gene3D" id="1.10.10.10">
    <property type="entry name" value="Winged helix-like DNA-binding domain superfamily/Winged helix DNA-binding domain"/>
    <property type="match status" value="1"/>
</dbReference>
<gene>
    <name evidence="14" type="ORF">GBAR_LOCUS22250</name>
</gene>
<evidence type="ECO:0000256" key="7">
    <source>
        <dbReference type="ARBA" id="ARBA00022763"/>
    </source>
</evidence>
<evidence type="ECO:0000259" key="12">
    <source>
        <dbReference type="Pfam" id="PF01035"/>
    </source>
</evidence>
<comment type="caution">
    <text evidence="14">The sequence shown here is derived from an EMBL/GenBank/DDBJ whole genome shotgun (WGS) entry which is preliminary data.</text>
</comment>
<feature type="domain" description="Methylated-DNA-[protein]-cysteine S-methyltransferase DNA binding" evidence="12">
    <location>
        <begin position="92"/>
        <end position="172"/>
    </location>
</feature>
<keyword evidence="6" id="KW-0808">Transferase</keyword>
<comment type="catalytic activity">
    <reaction evidence="1">
        <text>a 4-O-methyl-thymidine in DNA + L-cysteinyl-[protein] = a thymidine in DNA + S-methyl-L-cysteinyl-[protein]</text>
        <dbReference type="Rhea" id="RHEA:53428"/>
        <dbReference type="Rhea" id="RHEA-COMP:10131"/>
        <dbReference type="Rhea" id="RHEA-COMP:10132"/>
        <dbReference type="Rhea" id="RHEA-COMP:13555"/>
        <dbReference type="Rhea" id="RHEA-COMP:13556"/>
        <dbReference type="ChEBI" id="CHEBI:29950"/>
        <dbReference type="ChEBI" id="CHEBI:82612"/>
        <dbReference type="ChEBI" id="CHEBI:137386"/>
        <dbReference type="ChEBI" id="CHEBI:137387"/>
        <dbReference type="EC" id="2.1.1.63"/>
    </reaction>
</comment>
<protein>
    <recommendedName>
        <fullName evidence="4">Methylated-DNA--protein-cysteine methyltransferase</fullName>
        <ecNumber evidence="3">2.1.1.63</ecNumber>
    </recommendedName>
    <alternativeName>
        <fullName evidence="9">6-O-methylguanine-DNA methyltransferase</fullName>
    </alternativeName>
    <alternativeName>
        <fullName evidence="10">O-6-methylguanine-DNA-alkyltransferase</fullName>
    </alternativeName>
</protein>
<dbReference type="InterPro" id="IPR014048">
    <property type="entry name" value="MethylDNA_cys_MeTrfase_DNA-bd"/>
</dbReference>
<feature type="domain" description="Methylguanine DNA methyltransferase ribonuclease-like" evidence="13">
    <location>
        <begin position="13"/>
        <end position="87"/>
    </location>
</feature>
<organism evidence="14 15">
    <name type="scientific">Geodia barretti</name>
    <name type="common">Barrett's horny sponge</name>
    <dbReference type="NCBI Taxonomy" id="519541"/>
    <lineage>
        <taxon>Eukaryota</taxon>
        <taxon>Metazoa</taxon>
        <taxon>Porifera</taxon>
        <taxon>Demospongiae</taxon>
        <taxon>Heteroscleromorpha</taxon>
        <taxon>Tetractinellida</taxon>
        <taxon>Astrophorina</taxon>
        <taxon>Geodiidae</taxon>
        <taxon>Geodia</taxon>
    </lineage>
</organism>
<evidence type="ECO:0000256" key="9">
    <source>
        <dbReference type="ARBA" id="ARBA00030795"/>
    </source>
</evidence>
<dbReference type="InterPro" id="IPR001497">
    <property type="entry name" value="MethylDNA_cys_MeTrfase_AS"/>
</dbReference>
<dbReference type="NCBIfam" id="TIGR00589">
    <property type="entry name" value="ogt"/>
    <property type="match status" value="1"/>
</dbReference>
<evidence type="ECO:0000256" key="5">
    <source>
        <dbReference type="ARBA" id="ARBA00022603"/>
    </source>
</evidence>
<comment type="catalytic activity">
    <reaction evidence="11">
        <text>a 6-O-methyl-2'-deoxyguanosine in DNA + L-cysteinyl-[protein] = S-methyl-L-cysteinyl-[protein] + a 2'-deoxyguanosine in DNA</text>
        <dbReference type="Rhea" id="RHEA:24000"/>
        <dbReference type="Rhea" id="RHEA-COMP:10131"/>
        <dbReference type="Rhea" id="RHEA-COMP:10132"/>
        <dbReference type="Rhea" id="RHEA-COMP:11367"/>
        <dbReference type="Rhea" id="RHEA-COMP:11368"/>
        <dbReference type="ChEBI" id="CHEBI:29950"/>
        <dbReference type="ChEBI" id="CHEBI:82612"/>
        <dbReference type="ChEBI" id="CHEBI:85445"/>
        <dbReference type="ChEBI" id="CHEBI:85448"/>
        <dbReference type="EC" id="2.1.1.63"/>
    </reaction>
</comment>
<name>A0AA35T2R9_GEOBA</name>
<dbReference type="Pfam" id="PF01035">
    <property type="entry name" value="DNA_binding_1"/>
    <property type="match status" value="1"/>
</dbReference>
<dbReference type="PANTHER" id="PTHR10815:SF5">
    <property type="entry name" value="METHYLATED-DNA--PROTEIN-CYSTEINE METHYLTRANSFERASE"/>
    <property type="match status" value="1"/>
</dbReference>
<evidence type="ECO:0000256" key="11">
    <source>
        <dbReference type="ARBA" id="ARBA00049348"/>
    </source>
</evidence>
<dbReference type="SUPFAM" id="SSF53155">
    <property type="entry name" value="Methylated DNA-protein cysteine methyltransferase domain"/>
    <property type="match status" value="1"/>
</dbReference>
<reference evidence="14" key="1">
    <citation type="submission" date="2023-03" db="EMBL/GenBank/DDBJ databases">
        <authorList>
            <person name="Steffen K."/>
            <person name="Cardenas P."/>
        </authorList>
    </citation>
    <scope>NUCLEOTIDE SEQUENCE</scope>
</reference>
<keyword evidence="8" id="KW-0234">DNA repair</keyword>
<dbReference type="PROSITE" id="PS00374">
    <property type="entry name" value="MGMT"/>
    <property type="match status" value="1"/>
</dbReference>
<dbReference type="FunFam" id="1.10.10.10:FF:000214">
    <property type="entry name" value="Methylated-DNA--protein-cysteine methyltransferase"/>
    <property type="match status" value="1"/>
</dbReference>
<keyword evidence="5 14" id="KW-0489">Methyltransferase</keyword>
<evidence type="ECO:0000256" key="2">
    <source>
        <dbReference type="ARBA" id="ARBA00008711"/>
    </source>
</evidence>
<evidence type="ECO:0000259" key="13">
    <source>
        <dbReference type="Pfam" id="PF02870"/>
    </source>
</evidence>
<dbReference type="AlphaFoldDB" id="A0AA35T2R9"/>
<dbReference type="InterPro" id="IPR036388">
    <property type="entry name" value="WH-like_DNA-bd_sf"/>
</dbReference>
<dbReference type="Proteomes" id="UP001174909">
    <property type="component" value="Unassembled WGS sequence"/>
</dbReference>
<dbReference type="CDD" id="cd06445">
    <property type="entry name" value="ATase"/>
    <property type="match status" value="1"/>
</dbReference>
<sequence length="178" mass="18459">MSSTTGSCEALCYCLEETPFGWLALLGSAGGLRRVSLQPEPQEALDGLGDAVNGAEGNPAVFAKALVAFREYFAGNVIALDGIPLDLSNASPFFGAAWAACRGIPAGETRSYQWLAEAAGNSKASRAAGQAMARNPFPLIIPCHRVVGSTGSLHGYGAGGIGVKARLLEMERQQGTML</sequence>
<comment type="similarity">
    <text evidence="2">Belongs to the MGMT family.</text>
</comment>
<keyword evidence="7" id="KW-0227">DNA damage</keyword>
<evidence type="ECO:0000256" key="3">
    <source>
        <dbReference type="ARBA" id="ARBA00011918"/>
    </source>
</evidence>
<evidence type="ECO:0000313" key="15">
    <source>
        <dbReference type="Proteomes" id="UP001174909"/>
    </source>
</evidence>
<dbReference type="InterPro" id="IPR036631">
    <property type="entry name" value="MGMT_N_sf"/>
</dbReference>